<name>A0A6S6U2J6_9BACT</name>
<protein>
    <submittedName>
        <fullName evidence="1">Uncharacterized protein</fullName>
    </submittedName>
</protein>
<reference evidence="1" key="1">
    <citation type="submission" date="2020-01" db="EMBL/GenBank/DDBJ databases">
        <authorList>
            <person name="Meier V. D."/>
            <person name="Meier V D."/>
        </authorList>
    </citation>
    <scope>NUCLEOTIDE SEQUENCE</scope>
    <source>
        <strain evidence="1">HLG_WM_MAG_01</strain>
    </source>
</reference>
<dbReference type="AlphaFoldDB" id="A0A6S6U2J6"/>
<sequence length="303" mass="36016">MVNFSVFNELSLPLSDIREFEHFFELLTSLRKLGLEKIRMDREFIHYPEVLPSITFQQLIGQITDRNKKRRLLSFLKNSISVIESPLILDNEEESEQLLENEYFYNARATIGGLACSDIWNTIAISFNSKEEWNKESITLEKHSILDTQEKSISIQHSSKVEHLEKHKDFFDNLEEERRLDIRQENLWKRREEFFPNKIVFCKEIEKQIKQIDKIIFEQTIGILRDVESAKKLITDYNYSGESKSVKEDESLKKLRYFTLGNDKVFFENHIKSLPNANRIYFLEQDDKIFIGYIGKHLPTKKH</sequence>
<evidence type="ECO:0000313" key="1">
    <source>
        <dbReference type="EMBL" id="CAA6825894.1"/>
    </source>
</evidence>
<organism evidence="1">
    <name type="scientific">uncultured Sulfurovum sp</name>
    <dbReference type="NCBI Taxonomy" id="269237"/>
    <lineage>
        <taxon>Bacteria</taxon>
        <taxon>Pseudomonadati</taxon>
        <taxon>Campylobacterota</taxon>
        <taxon>Epsilonproteobacteria</taxon>
        <taxon>Campylobacterales</taxon>
        <taxon>Sulfurovaceae</taxon>
        <taxon>Sulfurovum</taxon>
        <taxon>environmental samples</taxon>
    </lineage>
</organism>
<gene>
    <name evidence="1" type="ORF">HELGO_WM58989</name>
</gene>
<proteinExistence type="predicted"/>
<accession>A0A6S6U2J6</accession>
<dbReference type="EMBL" id="CACVAS010000138">
    <property type="protein sequence ID" value="CAA6825894.1"/>
    <property type="molecule type" value="Genomic_DNA"/>
</dbReference>